<keyword evidence="3" id="KW-1185">Reference proteome</keyword>
<accession>A0A1X0NYD0</accession>
<dbReference type="OrthoDB" id="270315at2759"/>
<proteinExistence type="predicted"/>
<dbReference type="VEuPathDB" id="TriTrypDB:TM35_000112500"/>
<evidence type="ECO:0000256" key="1">
    <source>
        <dbReference type="SAM" id="MobiDB-lite"/>
    </source>
</evidence>
<gene>
    <name evidence="2" type="ORF">TM35_000112500</name>
</gene>
<reference evidence="2 3" key="1">
    <citation type="submission" date="2017-03" db="EMBL/GenBank/DDBJ databases">
        <title>An alternative strategy for trypanosome survival in the mammalian bloodstream revealed through genome and transcriptome analysis of the ubiquitous bovine parasite Trypanosoma (Megatrypanum) theileri.</title>
        <authorList>
            <person name="Kelly S."/>
            <person name="Ivens A."/>
            <person name="Mott A."/>
            <person name="O'Neill E."/>
            <person name="Emms D."/>
            <person name="Macleod O."/>
            <person name="Voorheis P."/>
            <person name="Matthews J."/>
            <person name="Matthews K."/>
            <person name="Carrington M."/>
        </authorList>
    </citation>
    <scope>NUCLEOTIDE SEQUENCE [LARGE SCALE GENOMIC DNA]</scope>
    <source>
        <strain evidence="2">Edinburgh</strain>
    </source>
</reference>
<comment type="caution">
    <text evidence="2">The sequence shown here is derived from an EMBL/GenBank/DDBJ whole genome shotgun (WGS) entry which is preliminary data.</text>
</comment>
<dbReference type="GeneID" id="39984739"/>
<dbReference type="EMBL" id="NBCO01000011">
    <property type="protein sequence ID" value="ORC89716.1"/>
    <property type="molecule type" value="Genomic_DNA"/>
</dbReference>
<sequence>MRHSNKKNTKSSHVGATPKDSRRKHISFSRDGNKVRFVKPPPRSMNHQYWFTETESVVKKGINFEVEPYINVSLEVGCRMQLTSVVAPPSSSPDPAREPRPNHKKREREEEESGRVFLEIREGEGPSRWLTVASAAAGEVSTLRVVLPAGVYALRVTGAPRSLLVFAQAWDLETKLD</sequence>
<dbReference type="AlphaFoldDB" id="A0A1X0NYD0"/>
<dbReference type="Proteomes" id="UP000192257">
    <property type="component" value="Unassembled WGS sequence"/>
</dbReference>
<name>A0A1X0NYD0_9TRYP</name>
<protein>
    <submittedName>
        <fullName evidence="2">Uncharacterized protein</fullName>
    </submittedName>
</protein>
<dbReference type="RefSeq" id="XP_028883782.1">
    <property type="nucleotide sequence ID" value="XM_029024959.1"/>
</dbReference>
<organism evidence="2 3">
    <name type="scientific">Trypanosoma theileri</name>
    <dbReference type="NCBI Taxonomy" id="67003"/>
    <lineage>
        <taxon>Eukaryota</taxon>
        <taxon>Discoba</taxon>
        <taxon>Euglenozoa</taxon>
        <taxon>Kinetoplastea</taxon>
        <taxon>Metakinetoplastina</taxon>
        <taxon>Trypanosomatida</taxon>
        <taxon>Trypanosomatidae</taxon>
        <taxon>Trypanosoma</taxon>
    </lineage>
</organism>
<feature type="region of interest" description="Disordered" evidence="1">
    <location>
        <begin position="1"/>
        <end position="41"/>
    </location>
</feature>
<feature type="region of interest" description="Disordered" evidence="1">
    <location>
        <begin position="85"/>
        <end position="114"/>
    </location>
</feature>
<evidence type="ECO:0000313" key="2">
    <source>
        <dbReference type="EMBL" id="ORC89716.1"/>
    </source>
</evidence>
<evidence type="ECO:0000313" key="3">
    <source>
        <dbReference type="Proteomes" id="UP000192257"/>
    </source>
</evidence>
<feature type="compositionally biased region" description="Basic residues" evidence="1">
    <location>
        <begin position="1"/>
        <end position="10"/>
    </location>
</feature>